<organism evidence="1 2">
    <name type="scientific">Brachionus calyciflorus</name>
    <dbReference type="NCBI Taxonomy" id="104777"/>
    <lineage>
        <taxon>Eukaryota</taxon>
        <taxon>Metazoa</taxon>
        <taxon>Spiralia</taxon>
        <taxon>Gnathifera</taxon>
        <taxon>Rotifera</taxon>
        <taxon>Eurotatoria</taxon>
        <taxon>Monogononta</taxon>
        <taxon>Pseudotrocha</taxon>
        <taxon>Ploima</taxon>
        <taxon>Brachionidae</taxon>
        <taxon>Brachionus</taxon>
    </lineage>
</organism>
<evidence type="ECO:0000313" key="2">
    <source>
        <dbReference type="Proteomes" id="UP000663879"/>
    </source>
</evidence>
<protein>
    <submittedName>
        <fullName evidence="1">Uncharacterized protein</fullName>
    </submittedName>
</protein>
<reference evidence="1" key="1">
    <citation type="submission" date="2021-02" db="EMBL/GenBank/DDBJ databases">
        <authorList>
            <person name="Nowell W R."/>
        </authorList>
    </citation>
    <scope>NUCLEOTIDE SEQUENCE</scope>
    <source>
        <strain evidence="1">Ploen Becks lab</strain>
    </source>
</reference>
<dbReference type="Proteomes" id="UP000663879">
    <property type="component" value="Unassembled WGS sequence"/>
</dbReference>
<gene>
    <name evidence="1" type="ORF">OXX778_LOCUS19349</name>
</gene>
<name>A0A814LAS6_9BILA</name>
<keyword evidence="2" id="KW-1185">Reference proteome</keyword>
<accession>A0A814LAS6</accession>
<proteinExistence type="predicted"/>
<dbReference type="EMBL" id="CAJNOC010005803">
    <property type="protein sequence ID" value="CAF1062473.1"/>
    <property type="molecule type" value="Genomic_DNA"/>
</dbReference>
<comment type="caution">
    <text evidence="1">The sequence shown here is derived from an EMBL/GenBank/DDBJ whole genome shotgun (WGS) entry which is preliminary data.</text>
</comment>
<sequence>MTYSDSVGENVLIVSINDTHDIIHNSSPTKKNLPNNPPQPTQLKSDILDGFSKIKSKIVDKNHLEFYNYVEDNYVGKYVKEKVGRGRGRKEVTVFKDPLYPIKFWNENERLNECIPKTNNFVEAWLKAFSSLLNKHPLVYSLVHSFINEQRRVEADILKLITGIVYKLKPRSMYLDTRLKNILQNYKSDKIDEVLVNLSLIMKY</sequence>
<dbReference type="AlphaFoldDB" id="A0A814LAS6"/>
<evidence type="ECO:0000313" key="1">
    <source>
        <dbReference type="EMBL" id="CAF1062473.1"/>
    </source>
</evidence>
<dbReference type="OrthoDB" id="10529079at2759"/>